<evidence type="ECO:0000313" key="3">
    <source>
        <dbReference type="Proteomes" id="UP000050794"/>
    </source>
</evidence>
<dbReference type="EMBL" id="UYWY01001041">
    <property type="protein sequence ID" value="VDM26117.1"/>
    <property type="molecule type" value="Genomic_DNA"/>
</dbReference>
<dbReference type="WBParaSite" id="TCNE_0000141001-mRNA-1">
    <property type="protein sequence ID" value="TCNE_0000141001-mRNA-1"/>
    <property type="gene ID" value="TCNE_0000141001"/>
</dbReference>
<dbReference type="Proteomes" id="UP000050794">
    <property type="component" value="Unassembled WGS sequence"/>
</dbReference>
<reference evidence="2 3" key="2">
    <citation type="submission" date="2018-11" db="EMBL/GenBank/DDBJ databases">
        <authorList>
            <consortium name="Pathogen Informatics"/>
        </authorList>
    </citation>
    <scope>NUCLEOTIDE SEQUENCE [LARGE SCALE GENOMIC DNA]</scope>
</reference>
<gene>
    <name evidence="2" type="ORF">TCNE_LOCUS1411</name>
</gene>
<dbReference type="AlphaFoldDB" id="A0A183TYU1"/>
<name>A0A183TYU1_TOXCA</name>
<proteinExistence type="predicted"/>
<feature type="compositionally biased region" description="Low complexity" evidence="1">
    <location>
        <begin position="44"/>
        <end position="63"/>
    </location>
</feature>
<evidence type="ECO:0000313" key="2">
    <source>
        <dbReference type="EMBL" id="VDM26117.1"/>
    </source>
</evidence>
<accession>A0A183TYU1</accession>
<protein>
    <submittedName>
        <fullName evidence="2 4">Uncharacterized protein</fullName>
    </submittedName>
</protein>
<organism evidence="3 4">
    <name type="scientific">Toxocara canis</name>
    <name type="common">Canine roundworm</name>
    <dbReference type="NCBI Taxonomy" id="6265"/>
    <lineage>
        <taxon>Eukaryota</taxon>
        <taxon>Metazoa</taxon>
        <taxon>Ecdysozoa</taxon>
        <taxon>Nematoda</taxon>
        <taxon>Chromadorea</taxon>
        <taxon>Rhabditida</taxon>
        <taxon>Spirurina</taxon>
        <taxon>Ascaridomorpha</taxon>
        <taxon>Ascaridoidea</taxon>
        <taxon>Toxocaridae</taxon>
        <taxon>Toxocara</taxon>
    </lineage>
</organism>
<feature type="region of interest" description="Disordered" evidence="1">
    <location>
        <begin position="42"/>
        <end position="112"/>
    </location>
</feature>
<keyword evidence="3" id="KW-1185">Reference proteome</keyword>
<evidence type="ECO:0000313" key="4">
    <source>
        <dbReference type="WBParaSite" id="TCNE_0000141001-mRNA-1"/>
    </source>
</evidence>
<reference evidence="4" key="1">
    <citation type="submission" date="2016-06" db="UniProtKB">
        <authorList>
            <consortium name="WormBaseParasite"/>
        </authorList>
    </citation>
    <scope>IDENTIFICATION</scope>
</reference>
<evidence type="ECO:0000256" key="1">
    <source>
        <dbReference type="SAM" id="MobiDB-lite"/>
    </source>
</evidence>
<sequence length="112" mass="12736">MADGTIARFHVNQLRKRVSFEGQQYHMEHQWSTLLDTFGLPNLATAAETTPAKAPPQRTQQQPPERPEISNTARSPLRRSTRPKATPAMLEVDPRQKRYHERPRHGGSSDPS</sequence>